<evidence type="ECO:0000256" key="3">
    <source>
        <dbReference type="SAM" id="MobiDB-lite"/>
    </source>
</evidence>
<dbReference type="EMBL" id="JBHSPC010000051">
    <property type="protein sequence ID" value="MFC5672153.1"/>
    <property type="molecule type" value="Genomic_DNA"/>
</dbReference>
<feature type="region of interest" description="Disordered" evidence="3">
    <location>
        <begin position="1"/>
        <end position="20"/>
    </location>
</feature>
<evidence type="ECO:0000313" key="5">
    <source>
        <dbReference type="EMBL" id="MFC5672153.1"/>
    </source>
</evidence>
<evidence type="ECO:0000256" key="2">
    <source>
        <dbReference type="ARBA" id="ARBA00023163"/>
    </source>
</evidence>
<evidence type="ECO:0000256" key="1">
    <source>
        <dbReference type="ARBA" id="ARBA00023015"/>
    </source>
</evidence>
<protein>
    <submittedName>
        <fullName evidence="5">Anti-sigma factor family protein</fullName>
    </submittedName>
</protein>
<keyword evidence="4" id="KW-0472">Membrane</keyword>
<keyword evidence="4" id="KW-1133">Transmembrane helix</keyword>
<keyword evidence="6" id="KW-1185">Reference proteome</keyword>
<feature type="region of interest" description="Disordered" evidence="3">
    <location>
        <begin position="94"/>
        <end position="154"/>
    </location>
</feature>
<dbReference type="Gene3D" id="1.10.10.1320">
    <property type="entry name" value="Anti-sigma factor, zinc-finger domain"/>
    <property type="match status" value="1"/>
</dbReference>
<sequence>MTSTTDMTEHPDVEEISDLTEGLLPPARDIAVRRHLDECELCADVHASLEEIQGLLGTMPGPPRMPAEVASRIDAALAAEALLHATVPEPRDITESVDIKPVGASPALSDDDRAHVSRETSVPREAPASAGRPAGRPRPSTTGPGRKGRVQRGRHRAAVLGTVFTVAALGLGTVFLSSQNEVKGDGRQTAAADTFSEGKLEKQVSDLLAQSRMKIGSSRSPQPFGLESASGTAASPRVLKVTVPECIRKGIGRDDAALVTEKGTYEGRGALLVVLPDASDDTRVTAYIVDAACVADPSSASTAKVLLEHGYTRD</sequence>
<organism evidence="5 6">
    <name type="scientific">Streptomyces incanus</name>
    <dbReference type="NCBI Taxonomy" id="887453"/>
    <lineage>
        <taxon>Bacteria</taxon>
        <taxon>Bacillati</taxon>
        <taxon>Actinomycetota</taxon>
        <taxon>Actinomycetes</taxon>
        <taxon>Kitasatosporales</taxon>
        <taxon>Streptomycetaceae</taxon>
        <taxon>Streptomyces</taxon>
    </lineage>
</organism>
<feature type="transmembrane region" description="Helical" evidence="4">
    <location>
        <begin position="157"/>
        <end position="176"/>
    </location>
</feature>
<keyword evidence="1" id="KW-0805">Transcription regulation</keyword>
<reference evidence="6" key="1">
    <citation type="journal article" date="2019" name="Int. J. Syst. Evol. Microbiol.">
        <title>The Global Catalogue of Microorganisms (GCM) 10K type strain sequencing project: providing services to taxonomists for standard genome sequencing and annotation.</title>
        <authorList>
            <consortium name="The Broad Institute Genomics Platform"/>
            <consortium name="The Broad Institute Genome Sequencing Center for Infectious Disease"/>
            <person name="Wu L."/>
            <person name="Ma J."/>
        </authorList>
    </citation>
    <scope>NUCLEOTIDE SEQUENCE [LARGE SCALE GENOMIC DNA]</scope>
    <source>
        <strain evidence="6">JCM 13852</strain>
    </source>
</reference>
<proteinExistence type="predicted"/>
<feature type="compositionally biased region" description="Low complexity" evidence="3">
    <location>
        <begin position="126"/>
        <end position="144"/>
    </location>
</feature>
<keyword evidence="2" id="KW-0804">Transcription</keyword>
<name>A0ABW0XQL6_9ACTN</name>
<accession>A0ABW0XQL6</accession>
<dbReference type="Proteomes" id="UP001596183">
    <property type="component" value="Unassembled WGS sequence"/>
</dbReference>
<dbReference type="RefSeq" id="WP_381213525.1">
    <property type="nucleotide sequence ID" value="NZ_JBHSPC010000051.1"/>
</dbReference>
<evidence type="ECO:0000256" key="4">
    <source>
        <dbReference type="SAM" id="Phobius"/>
    </source>
</evidence>
<feature type="compositionally biased region" description="Basic and acidic residues" evidence="3">
    <location>
        <begin position="110"/>
        <end position="122"/>
    </location>
</feature>
<dbReference type="InterPro" id="IPR041916">
    <property type="entry name" value="Anti_sigma_zinc_sf"/>
</dbReference>
<gene>
    <name evidence="5" type="ORF">ACFP2V_19140</name>
</gene>
<evidence type="ECO:0000313" key="6">
    <source>
        <dbReference type="Proteomes" id="UP001596183"/>
    </source>
</evidence>
<keyword evidence="4" id="KW-0812">Transmembrane</keyword>
<comment type="caution">
    <text evidence="5">The sequence shown here is derived from an EMBL/GenBank/DDBJ whole genome shotgun (WGS) entry which is preliminary data.</text>
</comment>